<evidence type="ECO:0000256" key="5">
    <source>
        <dbReference type="ARBA" id="ARBA00022705"/>
    </source>
</evidence>
<dbReference type="Pfam" id="PF01807">
    <property type="entry name" value="Zn_ribbon_DnaG"/>
    <property type="match status" value="1"/>
</dbReference>
<evidence type="ECO:0000256" key="9">
    <source>
        <dbReference type="ARBA" id="ARBA00022842"/>
    </source>
</evidence>
<dbReference type="InterPro" id="IPR037068">
    <property type="entry name" value="DNA_primase_core_N_sf"/>
</dbReference>
<dbReference type="Gene3D" id="1.10.860.10">
    <property type="entry name" value="DNAb Helicase, Chain A"/>
    <property type="match status" value="1"/>
</dbReference>
<dbReference type="SUPFAM" id="SSF48024">
    <property type="entry name" value="N-terminal domain of DnaB helicase"/>
    <property type="match status" value="1"/>
</dbReference>
<dbReference type="FunFam" id="3.90.580.10:FF:000001">
    <property type="entry name" value="DNA primase"/>
    <property type="match status" value="1"/>
</dbReference>
<evidence type="ECO:0000256" key="12">
    <source>
        <dbReference type="HAMAP-Rule" id="MF_00974"/>
    </source>
</evidence>
<keyword evidence="15" id="KW-0175">Coiled coil</keyword>
<feature type="coiled-coil region" evidence="15">
    <location>
        <begin position="534"/>
        <end position="589"/>
    </location>
</feature>
<dbReference type="PANTHER" id="PTHR30313:SF2">
    <property type="entry name" value="DNA PRIMASE"/>
    <property type="match status" value="1"/>
</dbReference>
<keyword evidence="2 12" id="KW-0639">Primosome</keyword>
<dbReference type="InterPro" id="IPR034151">
    <property type="entry name" value="TOPRIM_DnaG_bac"/>
</dbReference>
<dbReference type="Pfam" id="PF00772">
    <property type="entry name" value="DnaB"/>
    <property type="match status" value="1"/>
</dbReference>
<dbReference type="FunFam" id="3.90.980.10:FF:000001">
    <property type="entry name" value="DNA primase"/>
    <property type="match status" value="1"/>
</dbReference>
<dbReference type="RefSeq" id="WP_151679829.1">
    <property type="nucleotide sequence ID" value="NZ_BKZP01000012.1"/>
</dbReference>
<evidence type="ECO:0000313" key="18">
    <source>
        <dbReference type="Proteomes" id="UP000391919"/>
    </source>
</evidence>
<comment type="similarity">
    <text evidence="12 13">Belongs to the DnaG primase family.</text>
</comment>
<dbReference type="EC" id="2.7.7.101" evidence="12"/>
<dbReference type="PROSITE" id="PS50880">
    <property type="entry name" value="TOPRIM"/>
    <property type="match status" value="1"/>
</dbReference>
<dbReference type="SUPFAM" id="SSF56731">
    <property type="entry name" value="DNA primase core"/>
    <property type="match status" value="1"/>
</dbReference>
<dbReference type="CDD" id="cd03364">
    <property type="entry name" value="TOPRIM_DnaG_primases"/>
    <property type="match status" value="1"/>
</dbReference>
<feature type="zinc finger region" description="CHC2-type" evidence="12 14">
    <location>
        <begin position="40"/>
        <end position="64"/>
    </location>
</feature>
<reference evidence="17 18" key="1">
    <citation type="submission" date="2019-09" db="EMBL/GenBank/DDBJ databases">
        <title>Draft genome sequence of Bacillus sp. JC-7.</title>
        <authorList>
            <person name="Tanaka N."/>
            <person name="Shiwa Y."/>
            <person name="Fujita N."/>
            <person name="Tanasupawat S."/>
        </authorList>
    </citation>
    <scope>NUCLEOTIDE SEQUENCE [LARGE SCALE GENOMIC DNA]</scope>
    <source>
        <strain evidence="17 18">JC-7</strain>
    </source>
</reference>
<evidence type="ECO:0000256" key="6">
    <source>
        <dbReference type="ARBA" id="ARBA00022723"/>
    </source>
</evidence>
<dbReference type="Gene3D" id="3.90.580.10">
    <property type="entry name" value="Zinc finger, CHC2-type domain"/>
    <property type="match status" value="1"/>
</dbReference>
<keyword evidence="3 12" id="KW-0808">Transferase</keyword>
<dbReference type="GO" id="GO:0003678">
    <property type="term" value="F:DNA helicase activity"/>
    <property type="evidence" value="ECO:0007669"/>
    <property type="project" value="InterPro"/>
</dbReference>
<dbReference type="InterPro" id="IPR013264">
    <property type="entry name" value="DNAG_N"/>
</dbReference>
<evidence type="ECO:0000256" key="11">
    <source>
        <dbReference type="ARBA" id="ARBA00023163"/>
    </source>
</evidence>
<dbReference type="InterPro" id="IPR016136">
    <property type="entry name" value="DNA_helicase_N/primase_C"/>
</dbReference>
<accession>A0A5J4JGG2</accession>
<evidence type="ECO:0000256" key="2">
    <source>
        <dbReference type="ARBA" id="ARBA00022515"/>
    </source>
</evidence>
<comment type="domain">
    <text evidence="12">Contains an N-terminal zinc-binding domain, a central core domain that contains the primase activity, and a C-terminal DnaB-binding domain.</text>
</comment>
<dbReference type="PANTHER" id="PTHR30313">
    <property type="entry name" value="DNA PRIMASE"/>
    <property type="match status" value="1"/>
</dbReference>
<dbReference type="SMART" id="SM00493">
    <property type="entry name" value="TOPRIM"/>
    <property type="match status" value="1"/>
</dbReference>
<dbReference type="InterPro" id="IPR019475">
    <property type="entry name" value="DNA_primase_DnaB-bd"/>
</dbReference>
<evidence type="ECO:0000256" key="8">
    <source>
        <dbReference type="ARBA" id="ARBA00022833"/>
    </source>
</evidence>
<dbReference type="GO" id="GO:0000428">
    <property type="term" value="C:DNA-directed RNA polymerase complex"/>
    <property type="evidence" value="ECO:0007669"/>
    <property type="project" value="UniProtKB-KW"/>
</dbReference>
<dbReference type="Pfam" id="PF08275">
    <property type="entry name" value="DNAG_N"/>
    <property type="match status" value="1"/>
</dbReference>
<keyword evidence="18" id="KW-1185">Reference proteome</keyword>
<dbReference type="InterPro" id="IPR036977">
    <property type="entry name" value="DNA_primase_Znf_CHC2"/>
</dbReference>
<dbReference type="InterPro" id="IPR007693">
    <property type="entry name" value="DNA_helicase_DnaB-like_N"/>
</dbReference>
<gene>
    <name evidence="12 17" type="primary">dnaG</name>
    <name evidence="17" type="ORF">BpJC7_08830</name>
</gene>
<comment type="caution">
    <text evidence="17">The sequence shown here is derived from an EMBL/GenBank/DDBJ whole genome shotgun (WGS) entry which is preliminary data.</text>
</comment>
<keyword evidence="7 12" id="KW-0863">Zinc-finger</keyword>
<protein>
    <recommendedName>
        <fullName evidence="12 13">DNA primase</fullName>
        <ecNumber evidence="12">2.7.7.101</ecNumber>
    </recommendedName>
</protein>
<dbReference type="SMART" id="SM00400">
    <property type="entry name" value="ZnF_CHCC"/>
    <property type="match status" value="1"/>
</dbReference>
<dbReference type="Proteomes" id="UP000391919">
    <property type="component" value="Unassembled WGS sequence"/>
</dbReference>
<keyword evidence="6 12" id="KW-0479">Metal-binding</keyword>
<evidence type="ECO:0000256" key="4">
    <source>
        <dbReference type="ARBA" id="ARBA00022695"/>
    </source>
</evidence>
<dbReference type="InterPro" id="IPR006171">
    <property type="entry name" value="TOPRIM_dom"/>
</dbReference>
<dbReference type="InterPro" id="IPR036185">
    <property type="entry name" value="DNA_heli_DnaB-like_N_sf"/>
</dbReference>
<keyword evidence="1 12" id="KW-0240">DNA-directed RNA polymerase</keyword>
<evidence type="ECO:0000256" key="13">
    <source>
        <dbReference type="PIRNR" id="PIRNR002811"/>
    </source>
</evidence>
<dbReference type="InterPro" id="IPR002694">
    <property type="entry name" value="Znf_CHC2"/>
</dbReference>
<dbReference type="AlphaFoldDB" id="A0A5J4JGG2"/>
<evidence type="ECO:0000256" key="1">
    <source>
        <dbReference type="ARBA" id="ARBA00022478"/>
    </source>
</evidence>
<dbReference type="GO" id="GO:0006269">
    <property type="term" value="P:DNA replication, synthesis of primer"/>
    <property type="evidence" value="ECO:0007669"/>
    <property type="project" value="UniProtKB-UniRule"/>
</dbReference>
<organism evidence="17 18">
    <name type="scientific">Weizmannia acidilactici</name>
    <dbReference type="NCBI Taxonomy" id="2607726"/>
    <lineage>
        <taxon>Bacteria</taxon>
        <taxon>Bacillati</taxon>
        <taxon>Bacillota</taxon>
        <taxon>Bacilli</taxon>
        <taxon>Bacillales</taxon>
        <taxon>Bacillaceae</taxon>
        <taxon>Heyndrickxia</taxon>
    </lineage>
</organism>
<name>A0A5J4JGG2_9BACI</name>
<dbReference type="GO" id="GO:0008270">
    <property type="term" value="F:zinc ion binding"/>
    <property type="evidence" value="ECO:0007669"/>
    <property type="project" value="UniProtKB-UniRule"/>
</dbReference>
<dbReference type="Gene3D" id="3.40.1360.10">
    <property type="match status" value="1"/>
</dbReference>
<dbReference type="GO" id="GO:0005737">
    <property type="term" value="C:cytoplasm"/>
    <property type="evidence" value="ECO:0007669"/>
    <property type="project" value="TreeGrafter"/>
</dbReference>
<dbReference type="GO" id="GO:0005524">
    <property type="term" value="F:ATP binding"/>
    <property type="evidence" value="ECO:0007669"/>
    <property type="project" value="InterPro"/>
</dbReference>
<evidence type="ECO:0000256" key="3">
    <source>
        <dbReference type="ARBA" id="ARBA00022679"/>
    </source>
</evidence>
<feature type="domain" description="Toprim" evidence="16">
    <location>
        <begin position="262"/>
        <end position="343"/>
    </location>
</feature>
<dbReference type="InterPro" id="IPR050219">
    <property type="entry name" value="DnaG_primase"/>
</dbReference>
<comment type="function">
    <text evidence="12 13">RNA polymerase that catalyzes the synthesis of short RNA molecules used as primers for DNA polymerase during DNA replication.</text>
</comment>
<evidence type="ECO:0000256" key="10">
    <source>
        <dbReference type="ARBA" id="ARBA00023125"/>
    </source>
</evidence>
<evidence type="ECO:0000259" key="16">
    <source>
        <dbReference type="PROSITE" id="PS50880"/>
    </source>
</evidence>
<keyword evidence="5 12" id="KW-0235">DNA replication</keyword>
<dbReference type="EMBL" id="BKZQ01000008">
    <property type="protein sequence ID" value="GER69580.1"/>
    <property type="molecule type" value="Genomic_DNA"/>
</dbReference>
<keyword evidence="9" id="KW-0460">Magnesium</keyword>
<dbReference type="InterPro" id="IPR006295">
    <property type="entry name" value="DNA_primase_DnaG"/>
</dbReference>
<dbReference type="InterPro" id="IPR030846">
    <property type="entry name" value="DnaG_bac"/>
</dbReference>
<dbReference type="GO" id="GO:1990077">
    <property type="term" value="C:primosome complex"/>
    <property type="evidence" value="ECO:0007669"/>
    <property type="project" value="UniProtKB-KW"/>
</dbReference>
<evidence type="ECO:0000256" key="15">
    <source>
        <dbReference type="SAM" id="Coils"/>
    </source>
</evidence>
<keyword evidence="11 12" id="KW-0804">Transcription</keyword>
<comment type="cofactor">
    <cofactor evidence="12 13 14">
        <name>Zn(2+)</name>
        <dbReference type="ChEBI" id="CHEBI:29105"/>
    </cofactor>
    <text evidence="12 13 14">Binds 1 zinc ion per monomer.</text>
</comment>
<dbReference type="NCBIfam" id="TIGR01391">
    <property type="entry name" value="dnaG"/>
    <property type="match status" value="1"/>
</dbReference>
<dbReference type="PIRSF" id="PIRSF002811">
    <property type="entry name" value="DnaG"/>
    <property type="match status" value="1"/>
</dbReference>
<comment type="subunit">
    <text evidence="12">Monomer. Interacts with DnaB.</text>
</comment>
<keyword evidence="4 12" id="KW-0548">Nucleotidyltransferase</keyword>
<evidence type="ECO:0000256" key="14">
    <source>
        <dbReference type="PIRSR" id="PIRSR002811-1"/>
    </source>
</evidence>
<dbReference type="GO" id="GO:0003899">
    <property type="term" value="F:DNA-directed RNA polymerase activity"/>
    <property type="evidence" value="ECO:0007669"/>
    <property type="project" value="UniProtKB-UniRule"/>
</dbReference>
<dbReference type="SUPFAM" id="SSF57783">
    <property type="entry name" value="Zinc beta-ribbon"/>
    <property type="match status" value="1"/>
</dbReference>
<keyword evidence="10 12" id="KW-0238">DNA-binding</keyword>
<keyword evidence="8 12" id="KW-0862">Zinc</keyword>
<dbReference type="Pfam" id="PF10410">
    <property type="entry name" value="DnaB_bind"/>
    <property type="match status" value="1"/>
</dbReference>
<dbReference type="Pfam" id="PF13155">
    <property type="entry name" value="Toprim_2"/>
    <property type="match status" value="1"/>
</dbReference>
<proteinExistence type="inferred from homology"/>
<comment type="catalytic activity">
    <reaction evidence="12">
        <text>ssDNA + n NTP = ssDNA/pppN(pN)n-1 hybrid + (n-1) diphosphate.</text>
        <dbReference type="EC" id="2.7.7.101"/>
    </reaction>
</comment>
<evidence type="ECO:0000256" key="7">
    <source>
        <dbReference type="ARBA" id="ARBA00022771"/>
    </source>
</evidence>
<dbReference type="HAMAP" id="MF_00974">
    <property type="entry name" value="DNA_primase_DnaG"/>
    <property type="match status" value="1"/>
</dbReference>
<dbReference type="Gene3D" id="3.90.980.10">
    <property type="entry name" value="DNA primase, catalytic core, N-terminal domain"/>
    <property type="match status" value="1"/>
</dbReference>
<evidence type="ECO:0000313" key="17">
    <source>
        <dbReference type="EMBL" id="GER69580.1"/>
    </source>
</evidence>
<dbReference type="GO" id="GO:0003677">
    <property type="term" value="F:DNA binding"/>
    <property type="evidence" value="ECO:0007669"/>
    <property type="project" value="UniProtKB-KW"/>
</dbReference>
<dbReference type="Gene3D" id="6.10.140.360">
    <property type="match status" value="1"/>
</dbReference>
<sequence>MAGIIPNEKINEIRQSADIVDVVSEYVQLKKQGRNYFGLCPFHGENTPSFSVSPDKQIFHCFGCGAGGNVFTFLMDIEGITFQEAAVKLARKLHIELDIGLQTEVSKSIDPELSQIMEAHELLQKLYHHLLLHTKEGQPALEYLRGRGFTDESLEKFGIGYALPAWDFAAKMLHKRGYSLPVMEKGGLIIRNERDGKYFDRFRDRIMFPIIDIKGRIIAFAGRAVRKGEQPKYLNSPETPLFNKSTLLFNLHQARGPIRKKQQAVIFEGYADVISADKAGVQNGIATMGTSITPEHVQIIKRLTDNVVICYDSDQAGITAAFRAGRMLSENGCEVRVAQMPEGLDPDDYINQNGGEKFRRDVIGASLTFMAFKMNYFRLNKNLQNEGEKLAYIEEVIKEISKLENAVEKDLYLRQLSEEFSLSLDALKEQERQFRIRWSGKRASRNGTGLGLQTAPGPESPLLPANITAERRLLAHMLKDGETAYKVKDLLHGNTFYVDEHQAIFTYLLGWYEEGNPPDASAFLSYLPDTKLQRIVAEIEMMTVNEELSEAELEDYVQYVLKHQKLLLIKEKQRAQKDAERQNDFQKALQLANEILALRKSIT</sequence>